<name>A0ABW4JG80_9BACL</name>
<dbReference type="RefSeq" id="WP_377943288.1">
    <property type="nucleotide sequence ID" value="NZ_JBHUCX010000028.1"/>
</dbReference>
<evidence type="ECO:0000313" key="2">
    <source>
        <dbReference type="EMBL" id="MFD1675416.1"/>
    </source>
</evidence>
<dbReference type="NCBIfam" id="TIGR01537">
    <property type="entry name" value="portal_HK97"/>
    <property type="match status" value="1"/>
</dbReference>
<dbReference type="Proteomes" id="UP001597079">
    <property type="component" value="Unassembled WGS sequence"/>
</dbReference>
<dbReference type="EMBL" id="JBHUCX010000028">
    <property type="protein sequence ID" value="MFD1675416.1"/>
    <property type="molecule type" value="Genomic_DNA"/>
</dbReference>
<feature type="region of interest" description="Disordered" evidence="1">
    <location>
        <begin position="405"/>
        <end position="427"/>
    </location>
</feature>
<proteinExistence type="predicted"/>
<keyword evidence="3" id="KW-1185">Reference proteome</keyword>
<dbReference type="InterPro" id="IPR006427">
    <property type="entry name" value="Portal_HK97"/>
</dbReference>
<dbReference type="InterPro" id="IPR006944">
    <property type="entry name" value="Phage/GTA_portal"/>
</dbReference>
<protein>
    <submittedName>
        <fullName evidence="2">Phage portal protein</fullName>
    </submittedName>
</protein>
<gene>
    <name evidence="2" type="ORF">ACFSB2_11995</name>
</gene>
<dbReference type="Pfam" id="PF04860">
    <property type="entry name" value="Phage_portal"/>
    <property type="match status" value="1"/>
</dbReference>
<sequence>MKLPKFITNLALKVAASGAYTPDELYTRMERSIFGHVHSGVHVTEETAMRFITVYSCVRVLAETLASLPLFVYKSPTGGNADVVPDHPLYELLYDQPNDEMDTATWRETQMGQLVLSGNCYSVITLNGRGNVVDIYPVPWTHCQPFRDPADMKIKYRITDRGQSLIYPAEKVFHVPGLGFDGIMGYSPIRMTAESIGLGIAAEEFAARFYGQGMNMGGVVEVQSEMSDTAFERFKNDLEERGAGMHNSWKPLILENGAKFNRIPMPLTDAQFVESRQMNRDDICGLFRVPPHMIANLDRSTNNNIEQQSLEFVKYTMLPYLVKWEKRISMKLLSAKDRQQGYYAKFNVEGLLRGDYLSRQQGLAVQRQNGVISANDWRKLEEMNSRSEPGADALLVNGNMISVDNAAAASPKQQPTGGGGEQNAEKP</sequence>
<evidence type="ECO:0000313" key="3">
    <source>
        <dbReference type="Proteomes" id="UP001597079"/>
    </source>
</evidence>
<organism evidence="2 3">
    <name type="scientific">Alicyclobacillus fodiniaquatilis</name>
    <dbReference type="NCBI Taxonomy" id="1661150"/>
    <lineage>
        <taxon>Bacteria</taxon>
        <taxon>Bacillati</taxon>
        <taxon>Bacillota</taxon>
        <taxon>Bacilli</taxon>
        <taxon>Bacillales</taxon>
        <taxon>Alicyclobacillaceae</taxon>
        <taxon>Alicyclobacillus</taxon>
    </lineage>
</organism>
<reference evidence="3" key="1">
    <citation type="journal article" date="2019" name="Int. J. Syst. Evol. Microbiol.">
        <title>The Global Catalogue of Microorganisms (GCM) 10K type strain sequencing project: providing services to taxonomists for standard genome sequencing and annotation.</title>
        <authorList>
            <consortium name="The Broad Institute Genomics Platform"/>
            <consortium name="The Broad Institute Genome Sequencing Center for Infectious Disease"/>
            <person name="Wu L."/>
            <person name="Ma J."/>
        </authorList>
    </citation>
    <scope>NUCLEOTIDE SEQUENCE [LARGE SCALE GENOMIC DNA]</scope>
    <source>
        <strain evidence="3">CGMCC 1.12286</strain>
    </source>
</reference>
<comment type="caution">
    <text evidence="2">The sequence shown here is derived from an EMBL/GenBank/DDBJ whole genome shotgun (WGS) entry which is preliminary data.</text>
</comment>
<accession>A0ABW4JG80</accession>
<evidence type="ECO:0000256" key="1">
    <source>
        <dbReference type="SAM" id="MobiDB-lite"/>
    </source>
</evidence>